<proteinExistence type="predicted"/>
<dbReference type="Pfam" id="PF05035">
    <property type="entry name" value="DGOK"/>
    <property type="match status" value="1"/>
</dbReference>
<dbReference type="InterPro" id="IPR042258">
    <property type="entry name" value="DGOK_N"/>
</dbReference>
<protein>
    <submittedName>
        <fullName evidence="1">2-dehydro-3-deoxygalactonokinase</fullName>
    </submittedName>
</protein>
<dbReference type="InterPro" id="IPR007729">
    <property type="entry name" value="DGOK"/>
</dbReference>
<sequence>MTDAAPSDTFLAIDWGTTNRRVYRIASGMVEQTERDDRGILSVPSGEFPAEVAGIRQRMGDLPILCAGMVGSNRGWVEIPYVDCPADLQSLSAGIVWVESGRTAIVPGVATRAGGHADVMRGEEVQLLGAVAAGLVPPSALLCQPGTHCKWATLDDGAITGFATAMTGELFALMQKHSLLASQMTADVRPGADFDRGVNDATDEALLTRLFNVRADFVTGLRADDSGVASYVSGLLIGTDVRAQHVVGRDAYVLADPQLGSLYATAIDAAGGHARLIDSHAAFIGGITSIWNSLL</sequence>
<organism evidence="1 2">
    <name type="scientific">Sphingomonas aliaeris</name>
    <dbReference type="NCBI Taxonomy" id="2759526"/>
    <lineage>
        <taxon>Bacteria</taxon>
        <taxon>Pseudomonadati</taxon>
        <taxon>Pseudomonadota</taxon>
        <taxon>Alphaproteobacteria</taxon>
        <taxon>Sphingomonadales</taxon>
        <taxon>Sphingomonadaceae</taxon>
        <taxon>Sphingomonas</taxon>
    </lineage>
</organism>
<reference evidence="2" key="1">
    <citation type="submission" date="2020-09" db="EMBL/GenBank/DDBJ databases">
        <title>Sphingomonas sp., a new species isolated from pork steak.</title>
        <authorList>
            <person name="Heidler von Heilborn D."/>
        </authorList>
    </citation>
    <scope>NUCLEOTIDE SEQUENCE [LARGE SCALE GENOMIC DNA]</scope>
</reference>
<evidence type="ECO:0000313" key="2">
    <source>
        <dbReference type="Proteomes" id="UP000595894"/>
    </source>
</evidence>
<dbReference type="InterPro" id="IPR042257">
    <property type="entry name" value="DGOK_C"/>
</dbReference>
<dbReference type="Proteomes" id="UP000595894">
    <property type="component" value="Chromosome"/>
</dbReference>
<dbReference type="GO" id="GO:0008671">
    <property type="term" value="F:2-dehydro-3-deoxygalactonokinase activity"/>
    <property type="evidence" value="ECO:0007669"/>
    <property type="project" value="InterPro"/>
</dbReference>
<gene>
    <name evidence="1" type="ORF">H5J25_14680</name>
</gene>
<accession>A0A974S3L6</accession>
<dbReference type="Gene3D" id="3.30.420.310">
    <property type="entry name" value="2-keto-3-deoxy-galactonokinase, C-terminal domain"/>
    <property type="match status" value="1"/>
</dbReference>
<name>A0A974S3L6_9SPHN</name>
<dbReference type="RefSeq" id="WP_202092233.1">
    <property type="nucleotide sequence ID" value="NZ_CP061035.1"/>
</dbReference>
<dbReference type="AlphaFoldDB" id="A0A974S3L6"/>
<evidence type="ECO:0000313" key="1">
    <source>
        <dbReference type="EMBL" id="QQV76663.1"/>
    </source>
</evidence>
<dbReference type="EMBL" id="CP061035">
    <property type="protein sequence ID" value="QQV76663.1"/>
    <property type="molecule type" value="Genomic_DNA"/>
</dbReference>
<dbReference type="GO" id="GO:0034194">
    <property type="term" value="P:D-galactonate catabolic process"/>
    <property type="evidence" value="ECO:0007669"/>
    <property type="project" value="InterPro"/>
</dbReference>
<keyword evidence="2" id="KW-1185">Reference proteome</keyword>
<dbReference type="KEGG" id="sari:H5J25_14680"/>
<dbReference type="Gene3D" id="3.30.420.300">
    <property type="entry name" value="2-keto-3-deoxy-galactonokinase, substrate binding domain"/>
    <property type="match status" value="1"/>
</dbReference>